<dbReference type="InterPro" id="IPR010309">
    <property type="entry name" value="E3_Ub_ligase_DUF908"/>
</dbReference>
<organism evidence="3 4">
    <name type="scientific">Ilex paraguariensis</name>
    <name type="common">yerba mate</name>
    <dbReference type="NCBI Taxonomy" id="185542"/>
    <lineage>
        <taxon>Eukaryota</taxon>
        <taxon>Viridiplantae</taxon>
        <taxon>Streptophyta</taxon>
        <taxon>Embryophyta</taxon>
        <taxon>Tracheophyta</taxon>
        <taxon>Spermatophyta</taxon>
        <taxon>Magnoliopsida</taxon>
        <taxon>eudicotyledons</taxon>
        <taxon>Gunneridae</taxon>
        <taxon>Pentapetalae</taxon>
        <taxon>asterids</taxon>
        <taxon>campanulids</taxon>
        <taxon>Aquifoliales</taxon>
        <taxon>Aquifoliaceae</taxon>
        <taxon>Ilex</taxon>
    </lineage>
</organism>
<dbReference type="PANTHER" id="PTHR46340:SF1">
    <property type="entry name" value="UBX DOMAIN-CONTAINING PROTEIN 1"/>
    <property type="match status" value="1"/>
</dbReference>
<dbReference type="CDD" id="cd14327">
    <property type="entry name" value="UBA_atUPL1_2_like"/>
    <property type="match status" value="1"/>
</dbReference>
<name>A0ABC8RJG3_9AQUA</name>
<dbReference type="InterPro" id="IPR015940">
    <property type="entry name" value="UBA"/>
</dbReference>
<dbReference type="Pfam" id="PF06025">
    <property type="entry name" value="DUF913"/>
    <property type="match status" value="1"/>
</dbReference>
<dbReference type="Gene3D" id="1.25.10.10">
    <property type="entry name" value="Leucine-rich Repeat Variant"/>
    <property type="match status" value="1"/>
</dbReference>
<dbReference type="SUPFAM" id="SSF46934">
    <property type="entry name" value="UBA-like"/>
    <property type="match status" value="1"/>
</dbReference>
<dbReference type="InterPro" id="IPR010314">
    <property type="entry name" value="E3_Ub_ligase_DUF913"/>
</dbReference>
<dbReference type="PROSITE" id="PS50030">
    <property type="entry name" value="UBA"/>
    <property type="match status" value="1"/>
</dbReference>
<gene>
    <name evidence="3" type="ORF">ILEXP_LOCUS12906</name>
</gene>
<dbReference type="PROSITE" id="PS50330">
    <property type="entry name" value="UIM"/>
    <property type="match status" value="1"/>
</dbReference>
<dbReference type="InterPro" id="IPR016024">
    <property type="entry name" value="ARM-type_fold"/>
</dbReference>
<feature type="compositionally biased region" description="Low complexity" evidence="1">
    <location>
        <begin position="690"/>
        <end position="700"/>
    </location>
</feature>
<dbReference type="Pfam" id="PF06012">
    <property type="entry name" value="DUF908"/>
    <property type="match status" value="2"/>
</dbReference>
<reference evidence="3 4" key="1">
    <citation type="submission" date="2024-02" db="EMBL/GenBank/DDBJ databases">
        <authorList>
            <person name="Vignale AGUSTIN F."/>
            <person name="Sosa J E."/>
            <person name="Modenutti C."/>
        </authorList>
    </citation>
    <scope>NUCLEOTIDE SEQUENCE [LARGE SCALE GENOMIC DNA]</scope>
</reference>
<evidence type="ECO:0000256" key="1">
    <source>
        <dbReference type="SAM" id="MobiDB-lite"/>
    </source>
</evidence>
<dbReference type="FunFam" id="1.10.8.10:FF:000092">
    <property type="entry name" value="Putative E3 ubiquitin-protein ligase UPL1-like"/>
    <property type="match status" value="1"/>
</dbReference>
<feature type="compositionally biased region" description="Basic and acidic residues" evidence="1">
    <location>
        <begin position="709"/>
        <end position="719"/>
    </location>
</feature>
<dbReference type="Pfam" id="PF22562">
    <property type="entry name" value="UBA_7"/>
    <property type="match status" value="1"/>
</dbReference>
<accession>A0ABC8RJG3</accession>
<feature type="region of interest" description="Disordered" evidence="1">
    <location>
        <begin position="684"/>
        <end position="719"/>
    </location>
</feature>
<dbReference type="Proteomes" id="UP001642360">
    <property type="component" value="Unassembled WGS sequence"/>
</dbReference>
<protein>
    <recommendedName>
        <fullName evidence="2">UBA domain-containing protein</fullName>
    </recommendedName>
</protein>
<dbReference type="PANTHER" id="PTHR46340">
    <property type="entry name" value="UBX DOMAIN-CONTAINING PROTEIN 1"/>
    <property type="match status" value="1"/>
</dbReference>
<proteinExistence type="predicted"/>
<comment type="caution">
    <text evidence="3">The sequence shown here is derived from an EMBL/GenBank/DDBJ whole genome shotgun (WGS) entry which is preliminary data.</text>
</comment>
<dbReference type="EMBL" id="CAUOFW020001458">
    <property type="protein sequence ID" value="CAK9145113.1"/>
    <property type="molecule type" value="Genomic_DNA"/>
</dbReference>
<sequence>MSTFTLPPKIRSFIGSVTATPLETIEEALKNFVWEFDKGDFHHWVDLFNHFDTFFEKYIKPRKDLQLENTILDSSPPFPREAVLQILRVIRIILENCTNKHFYSSYEHHLSSLLASTDADVVEACLQTLAAFLKKTIGKYIVRDASLSSKLYAFAQGWGGKEEGLGLIACSTGSGSDSLACELGCTLHFEFYAVNEPSDEESAAEQPTHGLQIIHLPNINTRQESDLELLHKIVVEYKVPPSLRFSLLTRLRFARAFGSLASQQQYTCIRLYAFVVLVHACGDTDDLVSFFHTEPEFINELVTLLSYEDAVPEKIRILSLLSLVALCQDRSRQPTVLTAVTSGGHRGILSSLMQKAIDSIVSNSSKWSVVFAEALLSLVTVLVSSSSGCSAMREAGFIPTLLPLLKDTDPQHLHVVSTAVHVLEAFMDFSNPAAALFRDLGGLDDTISRLKVEVLHVENGSKQQVTSIELDSMESSITHVAAGTSSELDTLQPLYSEALVAYHRRLLMKALLRAISLGTYAPGSTSRIYGSEESLLPHCLCVIFKRAKDFGGGVFSLAATVMSDLIHKDPTCFSVLEAAGLPSAFMDAIMDGVICSAEAIACIPQCLDALCLNNNGLQVVKDRNCLRCFVKIFTSRTYLRALTADTPVSLSSGLDELMRHASSLRGPGVDMLIEILNTIAKLGSGPEAATSSTDSCSCSTPVPMEMDPDDKNLVPSDDRDSCKIESAEQSAEMSSDASLVNIESFLPDCVSNAARLLETVLQNSDTCRIFVEKKGIEAVLQLFTLQLMPVSVAIGQSIAVAFKNFSPQHSASLARAVCSFFGEHLKSTNELLVSVGGAQLVQVEAAKRTNVLRCLASLEAILSLSNSLLKGTSTVVSELGTADADVLKDLGRAYREILWQISLCCDSKVDEKRNVEVEPESADAAVSNVAGRDSDDDANIPVVRYMNPVSVRNSSPSPWGVERDFLSVVRSGEGFSRRSRHGLARIRGGRTGRHLEALHIDSEALPNVLETSSSQDMKKKSPEVLVLEILNKLASSLRSFLTALVKGLTSPNRRRTETGSLSLASKSIGTALAKVFLDALGFSGYSTSAGLDMSLSVKCRYLGKVVDDMVALTFDSRRRTCYTVMINNFYVHGTFKELLTTFEATSQLLWTLPYSIPASGINQGKGVEGSKLSHSPWLLDTLQSYCRLLEYFVNSSLLLSPNSASQAQLLVQPVAVGLSIGLFPVPRDPEVFVRMLQSQVLDVILPVWNHSMFPKCNPGFIASIVLLVTHVYCGVGDVKRNRNVGSGSTNQRYIAPPPDEATIATIVEMGFGRARAEEALRRVETNSVEMAMEWLFSHVEDPVQEDDELARALALSLGSSSETSKVENIDKSIDTLKDDGRTKEPPVDDILAATMKLFESSDWMAFPLTDLLVTLCSRNKGEDRPRVISYLIQQLKLCPLEFSKDASALCMISHTLALLLSEDGSAREIVAKNGIANVAIDILMNFKARTESGNEPVVPKCVSALLLILDNLLQSRPRISADITEGTPGGPLPDSSGEHVSLSVSEAVKERNPTPAAHDKDSTSFERIFGNSTGYLTVDESRRVLVVACDLIRQHVPAMVMQSVLQLCARLTKTFSGSAISRKWRLGCSF</sequence>
<dbReference type="SMART" id="SM00165">
    <property type="entry name" value="UBA"/>
    <property type="match status" value="1"/>
</dbReference>
<dbReference type="SUPFAM" id="SSF48371">
    <property type="entry name" value="ARM repeat"/>
    <property type="match status" value="2"/>
</dbReference>
<dbReference type="Gene3D" id="1.10.8.10">
    <property type="entry name" value="DNA helicase RuvA subunit, C-terminal domain"/>
    <property type="match status" value="1"/>
</dbReference>
<dbReference type="InterPro" id="IPR003903">
    <property type="entry name" value="UIM_dom"/>
</dbReference>
<dbReference type="InterPro" id="IPR009060">
    <property type="entry name" value="UBA-like_sf"/>
</dbReference>
<evidence type="ECO:0000313" key="4">
    <source>
        <dbReference type="Proteomes" id="UP001642360"/>
    </source>
</evidence>
<keyword evidence="4" id="KW-1185">Reference proteome</keyword>
<feature type="domain" description="UBA" evidence="2">
    <location>
        <begin position="1297"/>
        <end position="1338"/>
    </location>
</feature>
<dbReference type="InterPro" id="IPR011989">
    <property type="entry name" value="ARM-like"/>
</dbReference>
<evidence type="ECO:0000313" key="3">
    <source>
        <dbReference type="EMBL" id="CAK9145113.1"/>
    </source>
</evidence>
<evidence type="ECO:0000259" key="2">
    <source>
        <dbReference type="PROSITE" id="PS50030"/>
    </source>
</evidence>